<keyword evidence="3" id="KW-0862">Zinc</keyword>
<dbReference type="KEGG" id="mcha:111005465"/>
<keyword evidence="6" id="KW-1185">Reference proteome</keyword>
<dbReference type="OrthoDB" id="8062037at2759"/>
<evidence type="ECO:0000259" key="5">
    <source>
        <dbReference type="PROSITE" id="PS50089"/>
    </source>
</evidence>
<evidence type="ECO:0000256" key="3">
    <source>
        <dbReference type="ARBA" id="ARBA00022833"/>
    </source>
</evidence>
<dbReference type="PROSITE" id="PS50089">
    <property type="entry name" value="ZF_RING_2"/>
    <property type="match status" value="1"/>
</dbReference>
<organism evidence="6 7">
    <name type="scientific">Momordica charantia</name>
    <name type="common">Bitter gourd</name>
    <name type="synonym">Balsam pear</name>
    <dbReference type="NCBI Taxonomy" id="3673"/>
    <lineage>
        <taxon>Eukaryota</taxon>
        <taxon>Viridiplantae</taxon>
        <taxon>Streptophyta</taxon>
        <taxon>Embryophyta</taxon>
        <taxon>Tracheophyta</taxon>
        <taxon>Spermatophyta</taxon>
        <taxon>Magnoliopsida</taxon>
        <taxon>eudicotyledons</taxon>
        <taxon>Gunneridae</taxon>
        <taxon>Pentapetalae</taxon>
        <taxon>rosids</taxon>
        <taxon>fabids</taxon>
        <taxon>Cucurbitales</taxon>
        <taxon>Cucurbitaceae</taxon>
        <taxon>Momordiceae</taxon>
        <taxon>Momordica</taxon>
    </lineage>
</organism>
<dbReference type="RefSeq" id="XP_022132660.1">
    <property type="nucleotide sequence ID" value="XM_022276968.1"/>
</dbReference>
<dbReference type="GO" id="GO:0006511">
    <property type="term" value="P:ubiquitin-dependent protein catabolic process"/>
    <property type="evidence" value="ECO:0007669"/>
    <property type="project" value="TreeGrafter"/>
</dbReference>
<dbReference type="Pfam" id="PF13639">
    <property type="entry name" value="zf-RING_2"/>
    <property type="match status" value="1"/>
</dbReference>
<evidence type="ECO:0000256" key="2">
    <source>
        <dbReference type="ARBA" id="ARBA00022771"/>
    </source>
</evidence>
<gene>
    <name evidence="7" type="primary">LOC111005465</name>
</gene>
<reference evidence="7" key="1">
    <citation type="submission" date="2025-08" db="UniProtKB">
        <authorList>
            <consortium name="RefSeq"/>
        </authorList>
    </citation>
    <scope>IDENTIFICATION</scope>
    <source>
        <strain evidence="7">OHB3-1</strain>
    </source>
</reference>
<dbReference type="AlphaFoldDB" id="A0A6J1BT35"/>
<evidence type="ECO:0000256" key="4">
    <source>
        <dbReference type="PROSITE-ProRule" id="PRU00175"/>
    </source>
</evidence>
<dbReference type="GO" id="GO:0005634">
    <property type="term" value="C:nucleus"/>
    <property type="evidence" value="ECO:0007669"/>
    <property type="project" value="TreeGrafter"/>
</dbReference>
<dbReference type="SMART" id="SM00184">
    <property type="entry name" value="RING"/>
    <property type="match status" value="1"/>
</dbReference>
<evidence type="ECO:0000256" key="1">
    <source>
        <dbReference type="ARBA" id="ARBA00022723"/>
    </source>
</evidence>
<feature type="domain" description="RING-type" evidence="5">
    <location>
        <begin position="62"/>
        <end position="106"/>
    </location>
</feature>
<protein>
    <submittedName>
        <fullName evidence="7">E3 ubiquitin-protein ligase RNF181 homolog</fullName>
    </submittedName>
</protein>
<dbReference type="SUPFAM" id="SSF57850">
    <property type="entry name" value="RING/U-box"/>
    <property type="match status" value="1"/>
</dbReference>
<dbReference type="InterPro" id="IPR013083">
    <property type="entry name" value="Znf_RING/FYVE/PHD"/>
</dbReference>
<dbReference type="Gene3D" id="3.30.40.10">
    <property type="entry name" value="Zinc/RING finger domain, C3HC4 (zinc finger)"/>
    <property type="match status" value="1"/>
</dbReference>
<keyword evidence="1" id="KW-0479">Metal-binding</keyword>
<dbReference type="GeneID" id="111005465"/>
<dbReference type="GO" id="GO:0061630">
    <property type="term" value="F:ubiquitin protein ligase activity"/>
    <property type="evidence" value="ECO:0007669"/>
    <property type="project" value="TreeGrafter"/>
</dbReference>
<dbReference type="PANTHER" id="PTHR45931:SF3">
    <property type="entry name" value="RING ZINC FINGER-CONTAINING PROTEIN"/>
    <property type="match status" value="1"/>
</dbReference>
<name>A0A6J1BT35_MOMCH</name>
<dbReference type="GO" id="GO:0008270">
    <property type="term" value="F:zinc ion binding"/>
    <property type="evidence" value="ECO:0007669"/>
    <property type="project" value="UniProtKB-KW"/>
</dbReference>
<evidence type="ECO:0000313" key="7">
    <source>
        <dbReference type="RefSeq" id="XP_022132660.1"/>
    </source>
</evidence>
<keyword evidence="2 4" id="KW-0863">Zinc-finger</keyword>
<evidence type="ECO:0000313" key="6">
    <source>
        <dbReference type="Proteomes" id="UP000504603"/>
    </source>
</evidence>
<sequence>MVYRKIISSFYNFVVLKLYPGIKDALFCGDVIESHVKQRAKKEGCEALAHPTLYDAVGREWCSVCLSKVMEGEESRVLRLPCLHEFHKICIKRWFHECQKTCPICQFWLRDDDGQTTEVLTEEMVIWFTSFHVVGY</sequence>
<accession>A0A6J1BT35</accession>
<dbReference type="Proteomes" id="UP000504603">
    <property type="component" value="Unplaced"/>
</dbReference>
<proteinExistence type="predicted"/>
<dbReference type="InterPro" id="IPR001841">
    <property type="entry name" value="Znf_RING"/>
</dbReference>
<dbReference type="InterPro" id="IPR051834">
    <property type="entry name" value="RING_finger_E3_ligase"/>
</dbReference>
<dbReference type="PANTHER" id="PTHR45931">
    <property type="entry name" value="SI:CH211-59O9.10"/>
    <property type="match status" value="1"/>
</dbReference>